<dbReference type="InterPro" id="IPR036237">
    <property type="entry name" value="Xyl_isomerase-like_sf"/>
</dbReference>
<dbReference type="Gene3D" id="3.20.20.150">
    <property type="entry name" value="Divalent-metal-dependent TIM barrel enzymes"/>
    <property type="match status" value="1"/>
</dbReference>
<organism evidence="2 3">
    <name type="scientific">Methanothermococcus okinawensis (strain DSM 14208 / JCM 11175 / IH1)</name>
    <dbReference type="NCBI Taxonomy" id="647113"/>
    <lineage>
        <taxon>Archaea</taxon>
        <taxon>Methanobacteriati</taxon>
        <taxon>Methanobacteriota</taxon>
        <taxon>Methanomada group</taxon>
        <taxon>Methanococci</taxon>
        <taxon>Methanococcales</taxon>
        <taxon>Methanococcaceae</taxon>
        <taxon>Methanothermococcus</taxon>
    </lineage>
</organism>
<feature type="domain" description="Xylose isomerase-like TIM barrel" evidence="1">
    <location>
        <begin position="19"/>
        <end position="254"/>
    </location>
</feature>
<dbReference type="Pfam" id="PF01261">
    <property type="entry name" value="AP_endonuc_2"/>
    <property type="match status" value="1"/>
</dbReference>
<dbReference type="SMART" id="SM00518">
    <property type="entry name" value="AP2Ec"/>
    <property type="match status" value="1"/>
</dbReference>
<dbReference type="STRING" id="647113.Metok_0966"/>
<protein>
    <submittedName>
        <fullName evidence="2">Xylose isomerase domain-containing protein TIM barrel</fullName>
    </submittedName>
</protein>
<evidence type="ECO:0000259" key="1">
    <source>
        <dbReference type="Pfam" id="PF01261"/>
    </source>
</evidence>
<dbReference type="HOGENOM" id="CLU_050006_7_2_2"/>
<dbReference type="eggNOG" id="arCOG01895">
    <property type="taxonomic scope" value="Archaea"/>
</dbReference>
<evidence type="ECO:0000313" key="2">
    <source>
        <dbReference type="EMBL" id="AEH06936.1"/>
    </source>
</evidence>
<dbReference type="PANTHER" id="PTHR12110:SF21">
    <property type="entry name" value="XYLOSE ISOMERASE-LIKE TIM BARREL DOMAIN-CONTAINING PROTEIN"/>
    <property type="match status" value="1"/>
</dbReference>
<dbReference type="GO" id="GO:0016853">
    <property type="term" value="F:isomerase activity"/>
    <property type="evidence" value="ECO:0007669"/>
    <property type="project" value="UniProtKB-KW"/>
</dbReference>
<accession>F8AN22</accession>
<keyword evidence="2" id="KW-0413">Isomerase</keyword>
<name>F8AN22_METOI</name>
<dbReference type="OrthoDB" id="372143at2157"/>
<dbReference type="EMBL" id="CP002792">
    <property type="protein sequence ID" value="AEH06936.1"/>
    <property type="molecule type" value="Genomic_DNA"/>
</dbReference>
<proteinExistence type="predicted"/>
<dbReference type="GeneID" id="10773118"/>
<dbReference type="RefSeq" id="WP_013867120.1">
    <property type="nucleotide sequence ID" value="NC_015636.1"/>
</dbReference>
<reference evidence="2" key="1">
    <citation type="submission" date="2011-05" db="EMBL/GenBank/DDBJ databases">
        <title>Complete sequence of chromosome of Methanothermococcus okinawensis IH1.</title>
        <authorList>
            <consortium name="US DOE Joint Genome Institute"/>
            <person name="Lucas S."/>
            <person name="Han J."/>
            <person name="Lapidus A."/>
            <person name="Cheng J.-F."/>
            <person name="Goodwin L."/>
            <person name="Pitluck S."/>
            <person name="Peters L."/>
            <person name="Mikhailova N."/>
            <person name="Held B."/>
            <person name="Han C."/>
            <person name="Tapia R."/>
            <person name="Land M."/>
            <person name="Hauser L."/>
            <person name="Kyrpides N."/>
            <person name="Ivanova N."/>
            <person name="Pagani I."/>
            <person name="Sieprawska-Lupa M."/>
            <person name="Takai K."/>
            <person name="Miyazaki J."/>
            <person name="Whitman W."/>
            <person name="Woyke T."/>
        </authorList>
    </citation>
    <scope>NUCLEOTIDE SEQUENCE</scope>
    <source>
        <strain evidence="2">IH1</strain>
    </source>
</reference>
<dbReference type="Proteomes" id="UP000009296">
    <property type="component" value="Chromosome"/>
</dbReference>
<gene>
    <name evidence="2" type="ordered locus">Metok_0966</name>
</gene>
<dbReference type="GO" id="GO:0008270">
    <property type="term" value="F:zinc ion binding"/>
    <property type="evidence" value="ECO:0007669"/>
    <property type="project" value="InterPro"/>
</dbReference>
<sequence length="278" mass="31173">MKFGVSSLVFLPETLQSSIEKVAENKFDCWEIVCEGSHQLTPKNIKYLMELKNRYEVEIVVHAPFSDLNPASMNAKVRQLTTDCIIEAIEGAFELDANVVTVHPGYIPPLWSSYVEELLDNNFSTLNDIVEVAEDYEVMIGLENMPNYMGVLGITPESLKEIIKDIDSKYLGITFDIGHANTACGNPSKYVKELNKIGQGIVHVHCHDNSGNDDEHLAVGEGNIDFFSVFGELKNIDYEGVISFESKNIRDAVKSREIVKELIFNIELDKKGILNIKI</sequence>
<dbReference type="GO" id="GO:0006281">
    <property type="term" value="P:DNA repair"/>
    <property type="evidence" value="ECO:0007669"/>
    <property type="project" value="InterPro"/>
</dbReference>
<dbReference type="InterPro" id="IPR013022">
    <property type="entry name" value="Xyl_isomerase-like_TIM-brl"/>
</dbReference>
<dbReference type="SUPFAM" id="SSF51658">
    <property type="entry name" value="Xylose isomerase-like"/>
    <property type="match status" value="1"/>
</dbReference>
<dbReference type="GO" id="GO:0003677">
    <property type="term" value="F:DNA binding"/>
    <property type="evidence" value="ECO:0007669"/>
    <property type="project" value="InterPro"/>
</dbReference>
<dbReference type="PANTHER" id="PTHR12110">
    <property type="entry name" value="HYDROXYPYRUVATE ISOMERASE"/>
    <property type="match status" value="1"/>
</dbReference>
<dbReference type="InterPro" id="IPR001719">
    <property type="entry name" value="AP_endonuc_2"/>
</dbReference>
<dbReference type="InterPro" id="IPR050312">
    <property type="entry name" value="IolE/XylAMocC-like"/>
</dbReference>
<keyword evidence="3" id="KW-1185">Reference proteome</keyword>
<dbReference type="KEGG" id="mok:Metok_0966"/>
<dbReference type="AlphaFoldDB" id="F8AN22"/>
<evidence type="ECO:0000313" key="3">
    <source>
        <dbReference type="Proteomes" id="UP000009296"/>
    </source>
</evidence>